<organism evidence="2 3">
    <name type="scientific">Portunus trituberculatus</name>
    <name type="common">Swimming crab</name>
    <name type="synonym">Neptunus trituberculatus</name>
    <dbReference type="NCBI Taxonomy" id="210409"/>
    <lineage>
        <taxon>Eukaryota</taxon>
        <taxon>Metazoa</taxon>
        <taxon>Ecdysozoa</taxon>
        <taxon>Arthropoda</taxon>
        <taxon>Crustacea</taxon>
        <taxon>Multicrustacea</taxon>
        <taxon>Malacostraca</taxon>
        <taxon>Eumalacostraca</taxon>
        <taxon>Eucarida</taxon>
        <taxon>Decapoda</taxon>
        <taxon>Pleocyemata</taxon>
        <taxon>Brachyura</taxon>
        <taxon>Eubrachyura</taxon>
        <taxon>Portunoidea</taxon>
        <taxon>Portunidae</taxon>
        <taxon>Portuninae</taxon>
        <taxon>Portunus</taxon>
    </lineage>
</organism>
<accession>A0A5B7DI44</accession>
<evidence type="ECO:0000256" key="1">
    <source>
        <dbReference type="SAM" id="MobiDB-lite"/>
    </source>
</evidence>
<keyword evidence="3" id="KW-1185">Reference proteome</keyword>
<dbReference type="EMBL" id="VSRR010000938">
    <property type="protein sequence ID" value="MPC21060.1"/>
    <property type="molecule type" value="Genomic_DNA"/>
</dbReference>
<protein>
    <submittedName>
        <fullName evidence="2">Uncharacterized protein</fullName>
    </submittedName>
</protein>
<gene>
    <name evidence="2" type="ORF">E2C01_014033</name>
</gene>
<comment type="caution">
    <text evidence="2">The sequence shown here is derived from an EMBL/GenBank/DDBJ whole genome shotgun (WGS) entry which is preliminary data.</text>
</comment>
<name>A0A5B7DI44_PORTR</name>
<evidence type="ECO:0000313" key="3">
    <source>
        <dbReference type="Proteomes" id="UP000324222"/>
    </source>
</evidence>
<dbReference type="AlphaFoldDB" id="A0A5B7DI44"/>
<dbReference type="Proteomes" id="UP000324222">
    <property type="component" value="Unassembled WGS sequence"/>
</dbReference>
<evidence type="ECO:0000313" key="2">
    <source>
        <dbReference type="EMBL" id="MPC21060.1"/>
    </source>
</evidence>
<feature type="compositionally biased region" description="Pro residues" evidence="1">
    <location>
        <begin position="54"/>
        <end position="67"/>
    </location>
</feature>
<reference evidence="2 3" key="1">
    <citation type="submission" date="2019-05" db="EMBL/GenBank/DDBJ databases">
        <title>Another draft genome of Portunus trituberculatus and its Hox gene families provides insights of decapod evolution.</title>
        <authorList>
            <person name="Jeong J.-H."/>
            <person name="Song I."/>
            <person name="Kim S."/>
            <person name="Choi T."/>
            <person name="Kim D."/>
            <person name="Ryu S."/>
            <person name="Kim W."/>
        </authorList>
    </citation>
    <scope>NUCLEOTIDE SEQUENCE [LARGE SCALE GENOMIC DNA]</scope>
    <source>
        <tissue evidence="2">Muscle</tissue>
    </source>
</reference>
<proteinExistence type="predicted"/>
<sequence>MRICGLGLDVLLIELRRVVQIRIYSYQGLYFEALCSLDQYHHPIPSNPETHPTKSPPNNSPPTPPTTSTPSSASCCRVRS</sequence>
<feature type="region of interest" description="Disordered" evidence="1">
    <location>
        <begin position="45"/>
        <end position="80"/>
    </location>
</feature>